<organism evidence="1 2">
    <name type="scientific">Platanthera guangdongensis</name>
    <dbReference type="NCBI Taxonomy" id="2320717"/>
    <lineage>
        <taxon>Eukaryota</taxon>
        <taxon>Viridiplantae</taxon>
        <taxon>Streptophyta</taxon>
        <taxon>Embryophyta</taxon>
        <taxon>Tracheophyta</taxon>
        <taxon>Spermatophyta</taxon>
        <taxon>Magnoliopsida</taxon>
        <taxon>Liliopsida</taxon>
        <taxon>Asparagales</taxon>
        <taxon>Orchidaceae</taxon>
        <taxon>Orchidoideae</taxon>
        <taxon>Orchideae</taxon>
        <taxon>Orchidinae</taxon>
        <taxon>Platanthera</taxon>
    </lineage>
</organism>
<keyword evidence="2" id="KW-1185">Reference proteome</keyword>
<evidence type="ECO:0000313" key="1">
    <source>
        <dbReference type="EMBL" id="KAK8959077.1"/>
    </source>
</evidence>
<protein>
    <submittedName>
        <fullName evidence="1">Uncharacterized protein</fullName>
    </submittedName>
</protein>
<name>A0ABR2M569_9ASPA</name>
<evidence type="ECO:0000313" key="2">
    <source>
        <dbReference type="Proteomes" id="UP001412067"/>
    </source>
</evidence>
<gene>
    <name evidence="1" type="ORF">KSP40_PGU001475</name>
</gene>
<sequence>MHLNIGSLIEETRFVGLAIREATNPSNQSYTITEVVKELNKYEEIVGDHYLYDFAMVFMIQKANREMFIYLDEDKRVWWLKNRYQCLTQQLRP</sequence>
<comment type="caution">
    <text evidence="1">The sequence shown here is derived from an EMBL/GenBank/DDBJ whole genome shotgun (WGS) entry which is preliminary data.</text>
</comment>
<accession>A0ABR2M569</accession>
<reference evidence="1 2" key="1">
    <citation type="journal article" date="2022" name="Nat. Plants">
        <title>Genomes of leafy and leafless Platanthera orchids illuminate the evolution of mycoheterotrophy.</title>
        <authorList>
            <person name="Li M.H."/>
            <person name="Liu K.W."/>
            <person name="Li Z."/>
            <person name="Lu H.C."/>
            <person name="Ye Q.L."/>
            <person name="Zhang D."/>
            <person name="Wang J.Y."/>
            <person name="Li Y.F."/>
            <person name="Zhong Z.M."/>
            <person name="Liu X."/>
            <person name="Yu X."/>
            <person name="Liu D.K."/>
            <person name="Tu X.D."/>
            <person name="Liu B."/>
            <person name="Hao Y."/>
            <person name="Liao X.Y."/>
            <person name="Jiang Y.T."/>
            <person name="Sun W.H."/>
            <person name="Chen J."/>
            <person name="Chen Y.Q."/>
            <person name="Ai Y."/>
            <person name="Zhai J.W."/>
            <person name="Wu S.S."/>
            <person name="Zhou Z."/>
            <person name="Hsiao Y.Y."/>
            <person name="Wu W.L."/>
            <person name="Chen Y.Y."/>
            <person name="Lin Y.F."/>
            <person name="Hsu J.L."/>
            <person name="Li C.Y."/>
            <person name="Wang Z.W."/>
            <person name="Zhao X."/>
            <person name="Zhong W.Y."/>
            <person name="Ma X.K."/>
            <person name="Ma L."/>
            <person name="Huang J."/>
            <person name="Chen G.Z."/>
            <person name="Huang M.Z."/>
            <person name="Huang L."/>
            <person name="Peng D.H."/>
            <person name="Luo Y.B."/>
            <person name="Zou S.Q."/>
            <person name="Chen S.P."/>
            <person name="Lan S."/>
            <person name="Tsai W.C."/>
            <person name="Van de Peer Y."/>
            <person name="Liu Z.J."/>
        </authorList>
    </citation>
    <scope>NUCLEOTIDE SEQUENCE [LARGE SCALE GENOMIC DNA]</scope>
    <source>
        <strain evidence="1">Lor288</strain>
    </source>
</reference>
<proteinExistence type="predicted"/>
<dbReference type="Proteomes" id="UP001412067">
    <property type="component" value="Unassembled WGS sequence"/>
</dbReference>
<dbReference type="EMBL" id="JBBWWR010000012">
    <property type="protein sequence ID" value="KAK8959077.1"/>
    <property type="molecule type" value="Genomic_DNA"/>
</dbReference>